<dbReference type="Pfam" id="PF13899">
    <property type="entry name" value="Thioredoxin_7"/>
    <property type="match status" value="1"/>
</dbReference>
<feature type="compositionally biased region" description="Low complexity" evidence="1">
    <location>
        <begin position="45"/>
        <end position="77"/>
    </location>
</feature>
<feature type="domain" description="Thioredoxin" evidence="2">
    <location>
        <begin position="77"/>
        <end position="227"/>
    </location>
</feature>
<dbReference type="InterPro" id="IPR013766">
    <property type="entry name" value="Thioredoxin_domain"/>
</dbReference>
<dbReference type="SUPFAM" id="SSF52833">
    <property type="entry name" value="Thioredoxin-like"/>
    <property type="match status" value="1"/>
</dbReference>
<feature type="region of interest" description="Disordered" evidence="1">
    <location>
        <begin position="10"/>
        <end position="104"/>
    </location>
</feature>
<reference evidence="3" key="1">
    <citation type="submission" date="2022-10" db="EMBL/GenBank/DDBJ databases">
        <title>The complete genomes of actinobacterial strains from the NBC collection.</title>
        <authorList>
            <person name="Joergensen T.S."/>
            <person name="Alvarez Arevalo M."/>
            <person name="Sterndorff E.B."/>
            <person name="Faurdal D."/>
            <person name="Vuksanovic O."/>
            <person name="Mourched A.-S."/>
            <person name="Charusanti P."/>
            <person name="Shaw S."/>
            <person name="Blin K."/>
            <person name="Weber T."/>
        </authorList>
    </citation>
    <scope>NUCLEOTIDE SEQUENCE</scope>
    <source>
        <strain evidence="3">NBC 00180</strain>
    </source>
</reference>
<dbReference type="AlphaFoldDB" id="A0AAU1I8Q9"/>
<evidence type="ECO:0000259" key="2">
    <source>
        <dbReference type="PROSITE" id="PS51352"/>
    </source>
</evidence>
<dbReference type="Gene3D" id="3.40.30.10">
    <property type="entry name" value="Glutaredoxin"/>
    <property type="match status" value="1"/>
</dbReference>
<name>A0AAU1I8Q9_9ACTN</name>
<sequence>MIAVAMGATYAASQHSAEDSAAGIAAEGRHSITSTVEPAAIGTPTPSKQSASVSASPSASPSKTVTASAPPSASAKAKAPEPAPDEPERTRAAPAAGTPFKTGYDGSLDAQAAVDAALRSAEADGKAVLLDFGANWCGNCKAADEVFAAGDTAGILGDSYHVVKVDIGSSGSDNFSLLREYSPGGGSYKMPVLIVLSPSGTVLTDTQETGKPDLTADGLNAWLRKWA</sequence>
<protein>
    <submittedName>
        <fullName evidence="3">Thioredoxin family protein</fullName>
    </submittedName>
</protein>
<evidence type="ECO:0000256" key="1">
    <source>
        <dbReference type="SAM" id="MobiDB-lite"/>
    </source>
</evidence>
<dbReference type="EMBL" id="CP108140">
    <property type="protein sequence ID" value="WTP91461.1"/>
    <property type="molecule type" value="Genomic_DNA"/>
</dbReference>
<dbReference type="PROSITE" id="PS51352">
    <property type="entry name" value="THIOREDOXIN_2"/>
    <property type="match status" value="1"/>
</dbReference>
<evidence type="ECO:0000313" key="3">
    <source>
        <dbReference type="EMBL" id="WTP91461.1"/>
    </source>
</evidence>
<dbReference type="InterPro" id="IPR036249">
    <property type="entry name" value="Thioredoxin-like_sf"/>
</dbReference>
<proteinExistence type="predicted"/>
<accession>A0AAU1I8Q9</accession>
<organism evidence="3">
    <name type="scientific">Streptomyces sp. NBC_00180</name>
    <dbReference type="NCBI Taxonomy" id="2903632"/>
    <lineage>
        <taxon>Bacteria</taxon>
        <taxon>Bacillati</taxon>
        <taxon>Actinomycetota</taxon>
        <taxon>Actinomycetes</taxon>
        <taxon>Kitasatosporales</taxon>
        <taxon>Streptomycetaceae</taxon>
        <taxon>Streptomyces</taxon>
    </lineage>
</organism>
<gene>
    <name evidence="3" type="ORF">OG477_42050</name>
</gene>